<evidence type="ECO:0000313" key="12">
    <source>
        <dbReference type="EMBL" id="CCB56407.1"/>
    </source>
</evidence>
<evidence type="ECO:0000256" key="1">
    <source>
        <dbReference type="ARBA" id="ARBA00004123"/>
    </source>
</evidence>
<evidence type="ECO:0000256" key="10">
    <source>
        <dbReference type="PROSITE-ProRule" id="PRU00027"/>
    </source>
</evidence>
<evidence type="ECO:0000313" key="13">
    <source>
        <dbReference type="Proteomes" id="UP000009183"/>
    </source>
</evidence>
<protein>
    <recommendedName>
        <fullName evidence="11">BED-type domain-containing protein</fullName>
    </recommendedName>
</protein>
<dbReference type="Pfam" id="PF14372">
    <property type="entry name" value="hAT-like_RNase-H"/>
    <property type="match status" value="1"/>
</dbReference>
<dbReference type="PROSITE" id="PS50808">
    <property type="entry name" value="ZF_BED"/>
    <property type="match status" value="1"/>
</dbReference>
<dbReference type="Pfam" id="PF02892">
    <property type="entry name" value="zf-BED"/>
    <property type="match status" value="1"/>
</dbReference>
<name>F6HP01_VITVI</name>
<proteinExistence type="predicted"/>
<dbReference type="GO" id="GO:0008270">
    <property type="term" value="F:zinc ion binding"/>
    <property type="evidence" value="ECO:0007669"/>
    <property type="project" value="UniProtKB-KW"/>
</dbReference>
<dbReference type="GO" id="GO:0046983">
    <property type="term" value="F:protein dimerization activity"/>
    <property type="evidence" value="ECO:0007669"/>
    <property type="project" value="InterPro"/>
</dbReference>
<keyword evidence="3" id="KW-0479">Metal-binding</keyword>
<evidence type="ECO:0000259" key="11">
    <source>
        <dbReference type="PROSITE" id="PS50808"/>
    </source>
</evidence>
<dbReference type="InterPro" id="IPR025525">
    <property type="entry name" value="hAT-like_transposase_RNase-H"/>
</dbReference>
<dbReference type="InterPro" id="IPR003656">
    <property type="entry name" value="Znf_BED"/>
</dbReference>
<evidence type="ECO:0000256" key="9">
    <source>
        <dbReference type="ARBA" id="ARBA00023242"/>
    </source>
</evidence>
<dbReference type="InterPro" id="IPR012337">
    <property type="entry name" value="RNaseH-like_sf"/>
</dbReference>
<evidence type="ECO:0000256" key="3">
    <source>
        <dbReference type="ARBA" id="ARBA00022723"/>
    </source>
</evidence>
<comment type="subunit">
    <text evidence="2">Homodimer.</text>
</comment>
<dbReference type="HOGENOM" id="CLU_009123_1_2_1"/>
<dbReference type="PANTHER" id="PTHR46481:SF11">
    <property type="entry name" value="ZINC FINGER BED DOMAIN-CONTAINING PROTEIN RICESLEEPER 2-LIKE"/>
    <property type="match status" value="1"/>
</dbReference>
<feature type="domain" description="BED-type" evidence="11">
    <location>
        <begin position="135"/>
        <end position="190"/>
    </location>
</feature>
<evidence type="ECO:0000256" key="2">
    <source>
        <dbReference type="ARBA" id="ARBA00011738"/>
    </source>
</evidence>
<dbReference type="InParanoid" id="F6HP01"/>
<keyword evidence="8" id="KW-0804">Transcription</keyword>
<dbReference type="InterPro" id="IPR052035">
    <property type="entry name" value="ZnF_BED_domain_contain"/>
</dbReference>
<keyword evidence="4 10" id="KW-0863">Zinc-finger</keyword>
<gene>
    <name evidence="12" type="ordered locus">VIT_12s0142g00390</name>
</gene>
<accession>F6HP01</accession>
<dbReference type="Pfam" id="PF05699">
    <property type="entry name" value="Dimer_Tnp_hAT"/>
    <property type="match status" value="1"/>
</dbReference>
<dbReference type="PANTHER" id="PTHR46481">
    <property type="entry name" value="ZINC FINGER BED DOMAIN-CONTAINING PROTEIN 4"/>
    <property type="match status" value="1"/>
</dbReference>
<evidence type="ECO:0000256" key="5">
    <source>
        <dbReference type="ARBA" id="ARBA00022833"/>
    </source>
</evidence>
<dbReference type="GO" id="GO:0003677">
    <property type="term" value="F:DNA binding"/>
    <property type="evidence" value="ECO:0007669"/>
    <property type="project" value="UniProtKB-KW"/>
</dbReference>
<evidence type="ECO:0000256" key="4">
    <source>
        <dbReference type="ARBA" id="ARBA00022771"/>
    </source>
</evidence>
<evidence type="ECO:0000256" key="7">
    <source>
        <dbReference type="ARBA" id="ARBA00023125"/>
    </source>
</evidence>
<keyword evidence="6" id="KW-0805">Transcription regulation</keyword>
<keyword evidence="5" id="KW-0862">Zinc</keyword>
<dbReference type="ExpressionAtlas" id="F6HP01">
    <property type="expression patterns" value="baseline and differential"/>
</dbReference>
<dbReference type="SMART" id="SM00614">
    <property type="entry name" value="ZnF_BED"/>
    <property type="match status" value="1"/>
</dbReference>
<keyword evidence="13" id="KW-1185">Reference proteome</keyword>
<dbReference type="EMBL" id="FN595999">
    <property type="protein sequence ID" value="CCB56407.1"/>
    <property type="molecule type" value="Genomic_DNA"/>
</dbReference>
<dbReference type="GO" id="GO:0005634">
    <property type="term" value="C:nucleus"/>
    <property type="evidence" value="ECO:0007669"/>
    <property type="project" value="UniProtKB-SubCell"/>
</dbReference>
<dbReference type="OrthoDB" id="1607513at2759"/>
<keyword evidence="9" id="KW-0539">Nucleus</keyword>
<evidence type="ECO:0000256" key="8">
    <source>
        <dbReference type="ARBA" id="ARBA00023163"/>
    </source>
</evidence>
<keyword evidence="7" id="KW-0238">DNA-binding</keyword>
<dbReference type="Proteomes" id="UP000009183">
    <property type="component" value="Chromosome 12"/>
</dbReference>
<comment type="subcellular location">
    <subcellularLocation>
        <location evidence="1">Nucleus</location>
    </subcellularLocation>
</comment>
<dbReference type="eggNOG" id="KOG1121">
    <property type="taxonomic scope" value="Eukaryota"/>
</dbReference>
<dbReference type="InterPro" id="IPR036236">
    <property type="entry name" value="Znf_C2H2_sf"/>
</dbReference>
<evidence type="ECO:0000256" key="6">
    <source>
        <dbReference type="ARBA" id="ARBA00023015"/>
    </source>
</evidence>
<dbReference type="PaxDb" id="29760-VIT_12s0142g00390.t01"/>
<reference evidence="13" key="1">
    <citation type="journal article" date="2007" name="Nature">
        <title>The grapevine genome sequence suggests ancestral hexaploidization in major angiosperm phyla.</title>
        <authorList>
            <consortium name="The French-Italian Public Consortium for Grapevine Genome Characterization."/>
            <person name="Jaillon O."/>
            <person name="Aury J.-M."/>
            <person name="Noel B."/>
            <person name="Policriti A."/>
            <person name="Clepet C."/>
            <person name="Casagrande A."/>
            <person name="Choisne N."/>
            <person name="Aubourg S."/>
            <person name="Vitulo N."/>
            <person name="Jubin C."/>
            <person name="Vezzi A."/>
            <person name="Legeai F."/>
            <person name="Hugueney P."/>
            <person name="Dasilva C."/>
            <person name="Horner D."/>
            <person name="Mica E."/>
            <person name="Jublot D."/>
            <person name="Poulain J."/>
            <person name="Bruyere C."/>
            <person name="Billault A."/>
            <person name="Segurens B."/>
            <person name="Gouyvenoux M."/>
            <person name="Ugarte E."/>
            <person name="Cattonaro F."/>
            <person name="Anthouard V."/>
            <person name="Vico V."/>
            <person name="Del Fabbro C."/>
            <person name="Alaux M."/>
            <person name="Di Gaspero G."/>
            <person name="Dumas V."/>
            <person name="Felice N."/>
            <person name="Paillard S."/>
            <person name="Juman I."/>
            <person name="Moroldo M."/>
            <person name="Scalabrin S."/>
            <person name="Canaguier A."/>
            <person name="Le Clainche I."/>
            <person name="Malacrida G."/>
            <person name="Durand E."/>
            <person name="Pesole G."/>
            <person name="Laucou V."/>
            <person name="Chatelet P."/>
            <person name="Merdinoglu D."/>
            <person name="Delledonne M."/>
            <person name="Pezzotti M."/>
            <person name="Lecharny A."/>
            <person name="Scarpelli C."/>
            <person name="Artiguenave F."/>
            <person name="Pe M.E."/>
            <person name="Valle G."/>
            <person name="Morgante M."/>
            <person name="Caboche M."/>
            <person name="Adam-Blondon A.-F."/>
            <person name="Weissenbach J."/>
            <person name="Quetier F."/>
            <person name="Wincker P."/>
        </authorList>
    </citation>
    <scope>NUCLEOTIDE SEQUENCE [LARGE SCALE GENOMIC DNA]</scope>
    <source>
        <strain evidence="13">cv. Pinot noir / PN40024</strain>
    </source>
</reference>
<dbReference type="AlphaFoldDB" id="F6HP01"/>
<dbReference type="STRING" id="29760.F6HP01"/>
<dbReference type="InterPro" id="IPR008906">
    <property type="entry name" value="HATC_C_dom"/>
</dbReference>
<dbReference type="SUPFAM" id="SSF53098">
    <property type="entry name" value="Ribonuclease H-like"/>
    <property type="match status" value="1"/>
</dbReference>
<sequence length="807" mass="91532">MALKRKTLTRGIVQEPPSLQFQNQLPIDQTATFNCKDRLVNAPNSRLQPRTPFHAFSTKLAPVSISNPHPLFLLLSLSLTHTESNTLTLTPVDHSVGSLLLNSLTQRSIQDECSYGSGVVHAMEISESVIVRSSRLKSVVWNDFDRVKKGDTCVAICRHCKKKLSGSSTSGTSHLRNHLIRCRRRSNHDVAQLFASREKKKEGAVTLSNYTFDEDQRKDEVLNVVNIKFEQDQVKDGISNIGNNVIDQKRSRFDLARMIILHGYPLTMVEHLGFKIFVKNLQPLFDLVSLNGVEADCMEIYEKEKQKMYEVLDKLSGKISLGADMWNASGDVQYLCLTSQYIDESWELQKKILNFVIMDPSHTEDMLSEVIMTCLMDWDIDRKLFSMSLDCCSTNDNIMCRIRDRLSQNRFLLCDGQLFDIRCAANLVNMMVQDALEALSEVTCKIRESIRYVKSSQAVQEKFNEMAQQARVEGQKFLCLDNPLRWNLTYFMLEAALEYKDAFSLLQEHDSAYTMCPSDTEWERAGAIAGYLKLFIEVTHVFSGSKYPTANIYFPEICDIHLQLIDLCNSSDILISTLALKMKSKFDEYWKKCSLALAVAAILDPRFKMKLVEYYYSKIYGSNATVHIDDISVSIKALFNEHAICSPLASLDQGLAWQVGGSGRLSAGNYSRDRLLGFDKFLHETSQSQSVKSDLDKYLEEPLFPRNVDFSILNWWKVHTPKYPILSMMARNVLGIPMSKVALDSAFNMEGRVLDHDRSSLSPATVQALVCAQDWMRNELEDSKSFSSHSTLPLCVDTSQQVNGMVA</sequence>
<dbReference type="SUPFAM" id="SSF57667">
    <property type="entry name" value="beta-beta-alpha zinc fingers"/>
    <property type="match status" value="1"/>
</dbReference>
<organism evidence="12 13">
    <name type="scientific">Vitis vinifera</name>
    <name type="common">Grape</name>
    <dbReference type="NCBI Taxonomy" id="29760"/>
    <lineage>
        <taxon>Eukaryota</taxon>
        <taxon>Viridiplantae</taxon>
        <taxon>Streptophyta</taxon>
        <taxon>Embryophyta</taxon>
        <taxon>Tracheophyta</taxon>
        <taxon>Spermatophyta</taxon>
        <taxon>Magnoliopsida</taxon>
        <taxon>eudicotyledons</taxon>
        <taxon>Gunneridae</taxon>
        <taxon>Pentapetalae</taxon>
        <taxon>rosids</taxon>
        <taxon>Vitales</taxon>
        <taxon>Vitaceae</taxon>
        <taxon>Viteae</taxon>
        <taxon>Vitis</taxon>
    </lineage>
</organism>